<reference evidence="2" key="2">
    <citation type="submission" date="2021-04" db="EMBL/GenBank/DDBJ databases">
        <authorList>
            <person name="Gilroy R."/>
        </authorList>
    </citation>
    <scope>NUCLEOTIDE SEQUENCE</scope>
    <source>
        <strain evidence="2">USAMLcec3-2134</strain>
    </source>
</reference>
<reference evidence="2" key="1">
    <citation type="journal article" date="2021" name="PeerJ">
        <title>Extensive microbial diversity within the chicken gut microbiome revealed by metagenomics and culture.</title>
        <authorList>
            <person name="Gilroy R."/>
            <person name="Ravi A."/>
            <person name="Getino M."/>
            <person name="Pursley I."/>
            <person name="Horton D.L."/>
            <person name="Alikhan N.F."/>
            <person name="Baker D."/>
            <person name="Gharbi K."/>
            <person name="Hall N."/>
            <person name="Watson M."/>
            <person name="Adriaenssens E.M."/>
            <person name="Foster-Nyarko E."/>
            <person name="Jarju S."/>
            <person name="Secka A."/>
            <person name="Antonio M."/>
            <person name="Oren A."/>
            <person name="Chaudhuri R.R."/>
            <person name="La Ragione R."/>
            <person name="Hildebrand F."/>
            <person name="Pallen M.J."/>
        </authorList>
    </citation>
    <scope>NUCLEOTIDE SEQUENCE</scope>
    <source>
        <strain evidence="2">USAMLcec3-2134</strain>
    </source>
</reference>
<dbReference type="EMBL" id="DWXE01000021">
    <property type="protein sequence ID" value="HJB91008.1"/>
    <property type="molecule type" value="Genomic_DNA"/>
</dbReference>
<organism evidence="2 3">
    <name type="scientific">Candidatus Eisenbergiella merdigallinarum</name>
    <dbReference type="NCBI Taxonomy" id="2838552"/>
    <lineage>
        <taxon>Bacteria</taxon>
        <taxon>Bacillati</taxon>
        <taxon>Bacillota</taxon>
        <taxon>Clostridia</taxon>
        <taxon>Lachnospirales</taxon>
        <taxon>Lachnospiraceae</taxon>
        <taxon>Eisenbergiella</taxon>
    </lineage>
</organism>
<feature type="transmembrane region" description="Helical" evidence="1">
    <location>
        <begin position="115"/>
        <end position="134"/>
    </location>
</feature>
<protein>
    <submittedName>
        <fullName evidence="2">Conjugal transfer protein TraX</fullName>
    </submittedName>
</protein>
<gene>
    <name evidence="2" type="ORF">H9763_06010</name>
</gene>
<feature type="transmembrane region" description="Helical" evidence="1">
    <location>
        <begin position="174"/>
        <end position="202"/>
    </location>
</feature>
<evidence type="ECO:0000313" key="2">
    <source>
        <dbReference type="EMBL" id="HJB91008.1"/>
    </source>
</evidence>
<name>A0A9D2MRU3_9FIRM</name>
<dbReference type="Pfam" id="PF05857">
    <property type="entry name" value="TraX"/>
    <property type="match status" value="1"/>
</dbReference>
<dbReference type="Proteomes" id="UP000886883">
    <property type="component" value="Unassembled WGS sequence"/>
</dbReference>
<feature type="transmembrane region" description="Helical" evidence="1">
    <location>
        <begin position="24"/>
        <end position="42"/>
    </location>
</feature>
<dbReference type="InterPro" id="IPR008875">
    <property type="entry name" value="TraX"/>
</dbReference>
<dbReference type="AlphaFoldDB" id="A0A9D2MRU3"/>
<evidence type="ECO:0000313" key="3">
    <source>
        <dbReference type="Proteomes" id="UP000886883"/>
    </source>
</evidence>
<keyword evidence="1" id="KW-0472">Membrane</keyword>
<feature type="transmembrane region" description="Helical" evidence="1">
    <location>
        <begin position="80"/>
        <end position="103"/>
    </location>
</feature>
<proteinExistence type="predicted"/>
<feature type="transmembrane region" description="Helical" evidence="1">
    <location>
        <begin position="141"/>
        <end position="162"/>
    </location>
</feature>
<comment type="caution">
    <text evidence="2">The sequence shown here is derived from an EMBL/GenBank/DDBJ whole genome shotgun (WGS) entry which is preliminary data.</text>
</comment>
<feature type="transmembrane region" description="Helical" evidence="1">
    <location>
        <begin position="48"/>
        <end position="68"/>
    </location>
</feature>
<feature type="transmembrane region" description="Helical" evidence="1">
    <location>
        <begin position="209"/>
        <end position="230"/>
    </location>
</feature>
<feature type="transmembrane region" description="Helical" evidence="1">
    <location>
        <begin position="273"/>
        <end position="292"/>
    </location>
</feature>
<keyword evidence="1" id="KW-1133">Transmembrane helix</keyword>
<keyword evidence="1" id="KW-0812">Transmembrane</keyword>
<feature type="transmembrane region" description="Helical" evidence="1">
    <location>
        <begin position="245"/>
        <end position="261"/>
    </location>
</feature>
<evidence type="ECO:0000256" key="1">
    <source>
        <dbReference type="SAM" id="Phobius"/>
    </source>
</evidence>
<sequence>MNRTKNAAVNPCWEAGRQGITETGLKWVALVSMLMDHIHYFFGYTGLVPWPFGLAGRLAAPLFLFCLVEGFLHTRSRKRYLCRMLCISVPMGLLLFFMRFAGILVRPDGFYPQNAMLSSFVILIVCFQALEWIASRRLKKAAAGCCILAAILIWPLAAGILSGTNAVISTAVGILGYTFLPVINISGDVTFPVLLTGVALYLLHGHRKLQAAVLIAVNFAWYFVLVYLQVRTWPDFEFSQMFTRYYEWLGAVFAAPFLLCYNGRRGAGRGKFFYLFYPAHIYLLYALSWLLMTAAG</sequence>
<accession>A0A9D2MRU3</accession>